<dbReference type="STRING" id="103372.F4W9E7"/>
<dbReference type="OrthoDB" id="7547152at2759"/>
<protein>
    <submittedName>
        <fullName evidence="2">Uncharacterized protein</fullName>
    </submittedName>
</protein>
<sequence length="447" mass="51150">MYVHSTEHRAVRLLSRRYDLTNTGYKFLEIGINVGPPSYVEVALGDHRGHELSLSLKTWKSLYEQRGNIYKLFRNEYKDNFISVGPYIDVMFERLARLVDTVDTKYTRFSNIASENIIRDSDIFNGHQLVLPEGYQGKFIPLEHPKTGDRDRRGDEGVRGGGEEVREEGEVRKRVMRIPGRLQHTISATGRRPGATGSNTSMNPCPCDLQYVPLLSVFRNSAMRQIHWDNMSVIAEYDVTPDAGTTLRKIISLNLDLENDELMMDLENLLAVSDFMIGVSDASYAILENSASQSLSNIDNNLLSVLVALDFLKEFDTVNHELLLAKFHFYVLSPTALSFLRIHIHKPLPIGCWYPRKLDASSKQSYSQYGRDVETKCEVSKSRDHRKLSRWALSNENNSFFGYPRSTVYDVVVKYTALEQSNEGFSMPAEEEEESLERTYHEDPHSR</sequence>
<feature type="region of interest" description="Disordered" evidence="1">
    <location>
        <begin position="141"/>
        <end position="169"/>
    </location>
</feature>
<organism evidence="3">
    <name type="scientific">Acromyrmex echinatior</name>
    <name type="common">Panamanian leafcutter ant</name>
    <name type="synonym">Acromyrmex octospinosus echinatior</name>
    <dbReference type="NCBI Taxonomy" id="103372"/>
    <lineage>
        <taxon>Eukaryota</taxon>
        <taxon>Metazoa</taxon>
        <taxon>Ecdysozoa</taxon>
        <taxon>Arthropoda</taxon>
        <taxon>Hexapoda</taxon>
        <taxon>Insecta</taxon>
        <taxon>Pterygota</taxon>
        <taxon>Neoptera</taxon>
        <taxon>Endopterygota</taxon>
        <taxon>Hymenoptera</taxon>
        <taxon>Apocrita</taxon>
        <taxon>Aculeata</taxon>
        <taxon>Formicoidea</taxon>
        <taxon>Formicidae</taxon>
        <taxon>Myrmicinae</taxon>
        <taxon>Acromyrmex</taxon>
    </lineage>
</organism>
<reference evidence="2" key="1">
    <citation type="submission" date="2011-02" db="EMBL/GenBank/DDBJ databases">
        <title>The genome of the leaf-cutting ant Acromyrmex echinatior suggests key adaptations to social evolution and fungus farming.</title>
        <authorList>
            <person name="Nygaard S."/>
            <person name="Zhang G."/>
        </authorList>
    </citation>
    <scope>NUCLEOTIDE SEQUENCE</scope>
</reference>
<gene>
    <name evidence="2" type="ORF">G5I_02099</name>
</gene>
<evidence type="ECO:0000313" key="3">
    <source>
        <dbReference type="Proteomes" id="UP000007755"/>
    </source>
</evidence>
<accession>F4W9E7</accession>
<dbReference type="AlphaFoldDB" id="F4W9E7"/>
<evidence type="ECO:0000313" key="2">
    <source>
        <dbReference type="EMBL" id="EGI69185.1"/>
    </source>
</evidence>
<feature type="compositionally biased region" description="Basic and acidic residues" evidence="1">
    <location>
        <begin position="436"/>
        <end position="447"/>
    </location>
</feature>
<evidence type="ECO:0000256" key="1">
    <source>
        <dbReference type="SAM" id="MobiDB-lite"/>
    </source>
</evidence>
<proteinExistence type="predicted"/>
<dbReference type="InParanoid" id="F4W9E7"/>
<name>F4W9E7_ACREC</name>
<dbReference type="Proteomes" id="UP000007755">
    <property type="component" value="Unassembled WGS sequence"/>
</dbReference>
<dbReference type="EMBL" id="GL888010">
    <property type="protein sequence ID" value="EGI69185.1"/>
    <property type="molecule type" value="Genomic_DNA"/>
</dbReference>
<keyword evidence="3" id="KW-1185">Reference proteome</keyword>
<feature type="region of interest" description="Disordered" evidence="1">
    <location>
        <begin position="423"/>
        <end position="447"/>
    </location>
</feature>